<dbReference type="OrthoDB" id="10479962at2759"/>
<reference evidence="1 2" key="1">
    <citation type="submission" date="2020-09" db="EMBL/GenBank/DDBJ databases">
        <title>De no assembly of potato wild relative species, Solanum commersonii.</title>
        <authorList>
            <person name="Cho K."/>
        </authorList>
    </citation>
    <scope>NUCLEOTIDE SEQUENCE [LARGE SCALE GENOMIC DNA]</scope>
    <source>
        <strain evidence="1">LZ3.2</strain>
        <tissue evidence="1">Leaf</tissue>
    </source>
</reference>
<dbReference type="EMBL" id="JACXVP010000003">
    <property type="protein sequence ID" value="KAG5615957.1"/>
    <property type="molecule type" value="Genomic_DNA"/>
</dbReference>
<protein>
    <submittedName>
        <fullName evidence="1">Uncharacterized protein</fullName>
    </submittedName>
</protein>
<evidence type="ECO:0000313" key="2">
    <source>
        <dbReference type="Proteomes" id="UP000824120"/>
    </source>
</evidence>
<comment type="caution">
    <text evidence="1">The sequence shown here is derived from an EMBL/GenBank/DDBJ whole genome shotgun (WGS) entry which is preliminary data.</text>
</comment>
<evidence type="ECO:0000313" key="1">
    <source>
        <dbReference type="EMBL" id="KAG5615957.1"/>
    </source>
</evidence>
<sequence>MAHNASLLEEETMYASFDEDVRYLMNQGEGSQSRYQATNQGLWCPREENQGCIARDEVPKKVSNERVDDGVNPSALIQILVDEEMSKKQNFTSQKNYTTPVETCGSVHWQDSATSALRLASCDCSWRVANHAQVRLNGNVQYSLTLNWRFTCEPQVSIRETPM</sequence>
<dbReference type="Proteomes" id="UP000824120">
    <property type="component" value="Chromosome 3"/>
</dbReference>
<keyword evidence="2" id="KW-1185">Reference proteome</keyword>
<proteinExistence type="predicted"/>
<organism evidence="1 2">
    <name type="scientific">Solanum commersonii</name>
    <name type="common">Commerson's wild potato</name>
    <name type="synonym">Commerson's nightshade</name>
    <dbReference type="NCBI Taxonomy" id="4109"/>
    <lineage>
        <taxon>Eukaryota</taxon>
        <taxon>Viridiplantae</taxon>
        <taxon>Streptophyta</taxon>
        <taxon>Embryophyta</taxon>
        <taxon>Tracheophyta</taxon>
        <taxon>Spermatophyta</taxon>
        <taxon>Magnoliopsida</taxon>
        <taxon>eudicotyledons</taxon>
        <taxon>Gunneridae</taxon>
        <taxon>Pentapetalae</taxon>
        <taxon>asterids</taxon>
        <taxon>lamiids</taxon>
        <taxon>Solanales</taxon>
        <taxon>Solanaceae</taxon>
        <taxon>Solanoideae</taxon>
        <taxon>Solaneae</taxon>
        <taxon>Solanum</taxon>
    </lineage>
</organism>
<accession>A0A9J5ZUF7</accession>
<name>A0A9J5ZUF7_SOLCO</name>
<dbReference type="AlphaFoldDB" id="A0A9J5ZUF7"/>
<gene>
    <name evidence="1" type="ORF">H5410_015781</name>
</gene>